<feature type="domain" description="SGNH hydrolase-type esterase" evidence="1">
    <location>
        <begin position="21"/>
        <end position="176"/>
    </location>
</feature>
<evidence type="ECO:0000313" key="2">
    <source>
        <dbReference type="EMBL" id="MCH4296240.1"/>
    </source>
</evidence>
<organism evidence="2 3">
    <name type="scientific">Shewanella zhuhaiensis</name>
    <dbReference type="NCBI Taxonomy" id="2919576"/>
    <lineage>
        <taxon>Bacteria</taxon>
        <taxon>Pseudomonadati</taxon>
        <taxon>Pseudomonadota</taxon>
        <taxon>Gammaproteobacteria</taxon>
        <taxon>Alteromonadales</taxon>
        <taxon>Shewanellaceae</taxon>
        <taxon>Shewanella</taxon>
    </lineage>
</organism>
<dbReference type="Gene3D" id="3.40.50.1110">
    <property type="entry name" value="SGNH hydrolase"/>
    <property type="match status" value="1"/>
</dbReference>
<reference evidence="2 3" key="1">
    <citation type="submission" date="2022-02" db="EMBL/GenBank/DDBJ databases">
        <title>The genome sequence of Shewanella sp. 3B26.</title>
        <authorList>
            <person name="Du J."/>
        </authorList>
    </citation>
    <scope>NUCLEOTIDE SEQUENCE [LARGE SCALE GENOMIC DNA]</scope>
    <source>
        <strain evidence="2 3">3B26</strain>
    </source>
</reference>
<comment type="caution">
    <text evidence="2">The sequence shown here is derived from an EMBL/GenBank/DDBJ whole genome shotgun (WGS) entry which is preliminary data.</text>
</comment>
<dbReference type="GO" id="GO:0004622">
    <property type="term" value="F:phosphatidylcholine lysophospholipase activity"/>
    <property type="evidence" value="ECO:0007669"/>
    <property type="project" value="TreeGrafter"/>
</dbReference>
<dbReference type="EMBL" id="JAKUDL010000008">
    <property type="protein sequence ID" value="MCH4296240.1"/>
    <property type="molecule type" value="Genomic_DNA"/>
</dbReference>
<dbReference type="InterPro" id="IPR036514">
    <property type="entry name" value="SGNH_hydro_sf"/>
</dbReference>
<dbReference type="InterPro" id="IPR051532">
    <property type="entry name" value="Ester_Hydrolysis_Enzymes"/>
</dbReference>
<evidence type="ECO:0000313" key="3">
    <source>
        <dbReference type="Proteomes" id="UP001297581"/>
    </source>
</evidence>
<dbReference type="Pfam" id="PF13472">
    <property type="entry name" value="Lipase_GDSL_2"/>
    <property type="match status" value="1"/>
</dbReference>
<keyword evidence="3" id="KW-1185">Reference proteome</keyword>
<dbReference type="InterPro" id="IPR013830">
    <property type="entry name" value="SGNH_hydro"/>
</dbReference>
<proteinExistence type="predicted"/>
<name>A0AAJ1FCS6_9GAMM</name>
<accession>A0AAJ1FCS6</accession>
<dbReference type="AlphaFoldDB" id="A0AAJ1FCS6"/>
<dbReference type="Proteomes" id="UP001297581">
    <property type="component" value="Unassembled WGS sequence"/>
</dbReference>
<sequence length="202" mass="21697">MGWMLTCLFLAFPLKAETILILGDSLSASYGMEENQGWINLMRPKLQGHTLVNGAVSGETSAGGLRRLPGLLESAKPSVVFVMLGGNDGLRGFSPVELKKNLTKIIDLAQSSGANVLLSEVMVPTNYGPRYAKAFAQVYAELGQRDGVTLMPFFMTQIVTRPELMQRDGIHPNQAAQGEIADIMLPWFAAMVSSPATAANPG</sequence>
<protein>
    <submittedName>
        <fullName evidence="2">Arylesterase</fullName>
    </submittedName>
</protein>
<dbReference type="SUPFAM" id="SSF52266">
    <property type="entry name" value="SGNH hydrolase"/>
    <property type="match status" value="1"/>
</dbReference>
<dbReference type="PANTHER" id="PTHR30383">
    <property type="entry name" value="THIOESTERASE 1/PROTEASE 1/LYSOPHOSPHOLIPASE L1"/>
    <property type="match status" value="1"/>
</dbReference>
<dbReference type="PANTHER" id="PTHR30383:SF24">
    <property type="entry name" value="THIOESTERASE 1_PROTEASE 1_LYSOPHOSPHOLIPASE L1"/>
    <property type="match status" value="1"/>
</dbReference>
<dbReference type="CDD" id="cd01822">
    <property type="entry name" value="Lysophospholipase_L1_like"/>
    <property type="match status" value="1"/>
</dbReference>
<gene>
    <name evidence="2" type="ORF">MJ923_18170</name>
</gene>
<evidence type="ECO:0000259" key="1">
    <source>
        <dbReference type="Pfam" id="PF13472"/>
    </source>
</evidence>